<dbReference type="InterPro" id="IPR011009">
    <property type="entry name" value="Kinase-like_dom_sf"/>
</dbReference>
<keyword evidence="3" id="KW-1185">Reference proteome</keyword>
<dbReference type="SUPFAM" id="SSF56112">
    <property type="entry name" value="Protein kinase-like (PK-like)"/>
    <property type="match status" value="1"/>
</dbReference>
<proteinExistence type="predicted"/>
<protein>
    <submittedName>
        <fullName evidence="2">Phosphotransferase</fullName>
    </submittedName>
</protein>
<name>A0ABW0EUL0_9PSEU</name>
<dbReference type="Pfam" id="PF01636">
    <property type="entry name" value="APH"/>
    <property type="match status" value="1"/>
</dbReference>
<dbReference type="RefSeq" id="WP_378249622.1">
    <property type="nucleotide sequence ID" value="NZ_JBHSKF010000012.1"/>
</dbReference>
<accession>A0ABW0EUL0</accession>
<comment type="caution">
    <text evidence="2">The sequence shown here is derived from an EMBL/GenBank/DDBJ whole genome shotgun (WGS) entry which is preliminary data.</text>
</comment>
<sequence length="303" mass="32569">MPTESRTARAVAAASAAARDLGVEHDDPQVLYDVFSVVVHLAPSPVVVRVPTVLPPGNRLAEQVERQRAELAVTSWLAGTGFPAVAPSPLVPTEPVVRDGLSMTFWQWVETLDIEHDYPARMAKTAHLHAALLDYPGELPFMLSLDGSLDASLDVLAERPDLLPAEDVARARAEWAALRPVVTDRDRFAEAHPGVPVQVVHGDAPAWNLLDTTSGQLFADFELVVTGPVEWDLAMMPPEVVASYDATAAELGLRTTDPDVLALVNAVGMLRGVACMALVPELPSLAEDLAPMLEHWRSTPVVG</sequence>
<evidence type="ECO:0000259" key="1">
    <source>
        <dbReference type="Pfam" id="PF01636"/>
    </source>
</evidence>
<feature type="domain" description="Aminoglycoside phosphotransferase" evidence="1">
    <location>
        <begin position="58"/>
        <end position="237"/>
    </location>
</feature>
<gene>
    <name evidence="2" type="ORF">ACFPM7_22180</name>
</gene>
<evidence type="ECO:0000313" key="2">
    <source>
        <dbReference type="EMBL" id="MFC5289770.1"/>
    </source>
</evidence>
<evidence type="ECO:0000313" key="3">
    <source>
        <dbReference type="Proteomes" id="UP001596157"/>
    </source>
</evidence>
<dbReference type="EMBL" id="JBHSKF010000012">
    <property type="protein sequence ID" value="MFC5289770.1"/>
    <property type="molecule type" value="Genomic_DNA"/>
</dbReference>
<dbReference type="InterPro" id="IPR002575">
    <property type="entry name" value="Aminoglycoside_PTrfase"/>
</dbReference>
<reference evidence="3" key="1">
    <citation type="journal article" date="2019" name="Int. J. Syst. Evol. Microbiol.">
        <title>The Global Catalogue of Microorganisms (GCM) 10K type strain sequencing project: providing services to taxonomists for standard genome sequencing and annotation.</title>
        <authorList>
            <consortium name="The Broad Institute Genomics Platform"/>
            <consortium name="The Broad Institute Genome Sequencing Center for Infectious Disease"/>
            <person name="Wu L."/>
            <person name="Ma J."/>
        </authorList>
    </citation>
    <scope>NUCLEOTIDE SEQUENCE [LARGE SCALE GENOMIC DNA]</scope>
    <source>
        <strain evidence="3">CCUG 59778</strain>
    </source>
</reference>
<organism evidence="2 3">
    <name type="scientific">Actinokineospora guangxiensis</name>
    <dbReference type="NCBI Taxonomy" id="1490288"/>
    <lineage>
        <taxon>Bacteria</taxon>
        <taxon>Bacillati</taxon>
        <taxon>Actinomycetota</taxon>
        <taxon>Actinomycetes</taxon>
        <taxon>Pseudonocardiales</taxon>
        <taxon>Pseudonocardiaceae</taxon>
        <taxon>Actinokineospora</taxon>
    </lineage>
</organism>
<dbReference type="Proteomes" id="UP001596157">
    <property type="component" value="Unassembled WGS sequence"/>
</dbReference>